<sequence>MKKRTHVRFRVDMYDDIKCKIIDTMARRDLIHYVLARLIVLAGKVDLDGELYITKNMPYTIETLGIEFNRSYEEVEYAIGVLNELEIIHISEENTFKVKNWAKHQNNCRRKEIIKDDHKEDEKFQNNILVKDRDNKNNIIEVEVRNDVIDEITKNNETTHYEKESEPINIINKTNDQKDNNNATYFMKSNLSNNENIENSNKMTINCNPKIKNTDRSNKKAKDKIGTEERGVSLKKDDKNINKKMTAEQIKEVFGTEEVISIFAEDQDELFIGESRVVKVFDLT</sequence>
<dbReference type="STRING" id="137838.GCA_001458595_01942"/>
<dbReference type="NCBIfam" id="TIGR01714">
    <property type="entry name" value="phage_rep_org_N"/>
    <property type="match status" value="1"/>
</dbReference>
<dbReference type="AlphaFoldDB" id="A0A2A7MFI8"/>
<dbReference type="RefSeq" id="WP_058294773.1">
    <property type="nucleotide sequence ID" value="NZ_CAMRXG010000022.1"/>
</dbReference>
<dbReference type="EMBL" id="PDCJ01000001">
    <property type="protein sequence ID" value="PEG30602.1"/>
    <property type="molecule type" value="Genomic_DNA"/>
</dbReference>
<name>A0A2A7MFI8_9CLOT</name>
<evidence type="ECO:0000313" key="3">
    <source>
        <dbReference type="Proteomes" id="UP000220840"/>
    </source>
</evidence>
<evidence type="ECO:0000259" key="1">
    <source>
        <dbReference type="Pfam" id="PF09681"/>
    </source>
</evidence>
<organism evidence="2 3">
    <name type="scientific">Clostridium neonatale</name>
    <dbReference type="NCBI Taxonomy" id="137838"/>
    <lineage>
        <taxon>Bacteria</taxon>
        <taxon>Bacillati</taxon>
        <taxon>Bacillota</taxon>
        <taxon>Clostridia</taxon>
        <taxon>Eubacteriales</taxon>
        <taxon>Clostridiaceae</taxon>
        <taxon>Clostridium</taxon>
    </lineage>
</organism>
<comment type="caution">
    <text evidence="2">The sequence shown here is derived from an EMBL/GenBank/DDBJ whole genome shotgun (WGS) entry which is preliminary data.</text>
</comment>
<dbReference type="OrthoDB" id="3199595at2"/>
<proteinExistence type="predicted"/>
<protein>
    <recommendedName>
        <fullName evidence="1">Phage replisome organiser N-terminal domain-containing protein</fullName>
    </recommendedName>
</protein>
<dbReference type="Proteomes" id="UP000220840">
    <property type="component" value="Unassembled WGS sequence"/>
</dbReference>
<dbReference type="InterPro" id="IPR010056">
    <property type="entry name" value="Phage_rep_org__N"/>
</dbReference>
<feature type="domain" description="Phage replisome organiser N-terminal" evidence="1">
    <location>
        <begin position="7"/>
        <end position="112"/>
    </location>
</feature>
<keyword evidence="3" id="KW-1185">Reference proteome</keyword>
<accession>A0A2A7MFI8</accession>
<evidence type="ECO:0000313" key="2">
    <source>
        <dbReference type="EMBL" id="PEG30602.1"/>
    </source>
</evidence>
<dbReference type="Pfam" id="PF09681">
    <property type="entry name" value="Phage_rep_org_N"/>
    <property type="match status" value="1"/>
</dbReference>
<gene>
    <name evidence="2" type="ORF">CQ394_02440</name>
</gene>
<reference evidence="2 3" key="1">
    <citation type="submission" date="2017-10" db="EMBL/GenBank/DDBJ databases">
        <title>Effective Description of Clostridium neonatale sp. nov. linked to necrotizing enterocolitis in neonates and a clarification of species assignable to the genus Clostridium (Prazmowski 1880) emend. Lawson and Rainey 2016.</title>
        <authorList>
            <person name="Bernard K."/>
            <person name="Burdz T."/>
            <person name="Wiebe D."/>
            <person name="Balcewich B."/>
            <person name="Alfa M."/>
            <person name="Bernier A.-M."/>
        </authorList>
    </citation>
    <scope>NUCLEOTIDE SEQUENCE [LARGE SCALE GENOMIC DNA]</scope>
    <source>
        <strain evidence="2 3">LCDC99A005</strain>
    </source>
</reference>